<feature type="active site" evidence="2">
    <location>
        <position position="56"/>
    </location>
</feature>
<dbReference type="Gene3D" id="3.10.310.10">
    <property type="entry name" value="Diaminopimelate Epimerase, Chain A, domain 1"/>
    <property type="match status" value="2"/>
</dbReference>
<dbReference type="PIRSF" id="PIRSF016184">
    <property type="entry name" value="PhzC_PhzF"/>
    <property type="match status" value="1"/>
</dbReference>
<dbReference type="EMBL" id="CP003740">
    <property type="protein sequence ID" value="AGI66985.1"/>
    <property type="molecule type" value="Genomic_DNA"/>
</dbReference>
<dbReference type="GO" id="GO:0005737">
    <property type="term" value="C:cytoplasm"/>
    <property type="evidence" value="ECO:0007669"/>
    <property type="project" value="TreeGrafter"/>
</dbReference>
<dbReference type="AlphaFoldDB" id="M9RB29"/>
<dbReference type="GO" id="GO:0016853">
    <property type="term" value="F:isomerase activity"/>
    <property type="evidence" value="ECO:0007669"/>
    <property type="project" value="UniProtKB-KW"/>
</dbReference>
<keyword evidence="3" id="KW-0413">Isomerase</keyword>
<reference evidence="3 4" key="1">
    <citation type="journal article" date="2013" name="PLoS ONE">
        <title>Poles Apart: Arctic and Antarctic Octadecabacter strains Share High Genome Plasticity and a New Type of Xanthorhodopsin.</title>
        <authorList>
            <person name="Vollmers J."/>
            <person name="Voget S."/>
            <person name="Dietrich S."/>
            <person name="Gollnow K."/>
            <person name="Smits M."/>
            <person name="Meyer K."/>
            <person name="Brinkhoff T."/>
            <person name="Simon M."/>
            <person name="Daniel R."/>
        </authorList>
    </citation>
    <scope>NUCLEOTIDE SEQUENCE [LARGE SCALE GENOMIC DNA]</scope>
    <source>
        <strain evidence="3 4">307</strain>
    </source>
</reference>
<evidence type="ECO:0000313" key="4">
    <source>
        <dbReference type="Proteomes" id="UP000005307"/>
    </source>
</evidence>
<dbReference type="SUPFAM" id="SSF54506">
    <property type="entry name" value="Diaminopimelate epimerase-like"/>
    <property type="match status" value="1"/>
</dbReference>
<dbReference type="Proteomes" id="UP000005307">
    <property type="component" value="Chromosome"/>
</dbReference>
<organism evidence="3 4">
    <name type="scientific">Octadecabacter antarcticus 307</name>
    <dbReference type="NCBI Taxonomy" id="391626"/>
    <lineage>
        <taxon>Bacteria</taxon>
        <taxon>Pseudomonadati</taxon>
        <taxon>Pseudomonadota</taxon>
        <taxon>Alphaproteobacteria</taxon>
        <taxon>Rhodobacterales</taxon>
        <taxon>Roseobacteraceae</taxon>
        <taxon>Octadecabacter</taxon>
    </lineage>
</organism>
<evidence type="ECO:0000313" key="3">
    <source>
        <dbReference type="EMBL" id="AGI66985.1"/>
    </source>
</evidence>
<keyword evidence="4" id="KW-1185">Reference proteome</keyword>
<dbReference type="PANTHER" id="PTHR13774:SF32">
    <property type="entry name" value="ANTISENSE-ENHANCING SEQUENCE 1"/>
    <property type="match status" value="1"/>
</dbReference>
<dbReference type="Pfam" id="PF02567">
    <property type="entry name" value="PhzC-PhzF"/>
    <property type="match status" value="1"/>
</dbReference>
<name>M9RB29_9RHOB</name>
<proteinExistence type="inferred from homology"/>
<dbReference type="NCBIfam" id="TIGR00654">
    <property type="entry name" value="PhzF_family"/>
    <property type="match status" value="1"/>
</dbReference>
<protein>
    <submittedName>
        <fullName evidence="3">Putative isomerase</fullName>
        <ecNumber evidence="3">5.1.-.-</ecNumber>
    </submittedName>
</protein>
<dbReference type="eggNOG" id="COG0384">
    <property type="taxonomic scope" value="Bacteria"/>
</dbReference>
<sequence>MVPNLQKSLAKSRRFMQCDVFSTTPMGGNGLAVVLDGAELGEDAMQRFARWTNLAETTFIFPPSDPAADYDIRIFTVSRELPFAGHPTLGTAACWLEAGNTPKQAGVIRQNCGVGLVEIDLTGDTPAFVAPPTSITSMAAKSLAAITAGLNLDPTRIMRHAVLDNGPIWHAIEMQGADDLLTLDAGAITPVTGLAVGLIAPHSKGDADFEVRMFSMWAGLTEDPITGSLNAALAHWMQTQGRVQRRHIIAQGTCIRRHGRVHVIPSADDPDRGPIRIGGHTNILIKGHVTL</sequence>
<dbReference type="HOGENOM" id="CLU_048756_0_0_5"/>
<evidence type="ECO:0000256" key="2">
    <source>
        <dbReference type="PIRSR" id="PIRSR016184-1"/>
    </source>
</evidence>
<dbReference type="EC" id="5.1.-.-" evidence="3"/>
<dbReference type="InterPro" id="IPR003719">
    <property type="entry name" value="Phenazine_PhzF-like"/>
</dbReference>
<dbReference type="KEGG" id="oat:OAN307_c12910"/>
<gene>
    <name evidence="3" type="ORF">OAN307_c12910</name>
</gene>
<comment type="similarity">
    <text evidence="1">Belongs to the PhzF family.</text>
</comment>
<evidence type="ECO:0000256" key="1">
    <source>
        <dbReference type="ARBA" id="ARBA00008270"/>
    </source>
</evidence>
<dbReference type="PANTHER" id="PTHR13774">
    <property type="entry name" value="PHENAZINE BIOSYNTHESIS PROTEIN"/>
    <property type="match status" value="1"/>
</dbReference>
<accession>M9RB29</accession>